<organism evidence="1 2">
    <name type="scientific">Imperialibacter roseus</name>
    <dbReference type="NCBI Taxonomy" id="1324217"/>
    <lineage>
        <taxon>Bacteria</taxon>
        <taxon>Pseudomonadati</taxon>
        <taxon>Bacteroidota</taxon>
        <taxon>Cytophagia</taxon>
        <taxon>Cytophagales</taxon>
        <taxon>Flammeovirgaceae</taxon>
        <taxon>Imperialibacter</taxon>
    </lineage>
</organism>
<dbReference type="RefSeq" id="WP_317489876.1">
    <property type="nucleotide sequence ID" value="NZ_CP136051.1"/>
</dbReference>
<reference evidence="1 2" key="1">
    <citation type="journal article" date="2023" name="Microbiol. Resour. Announc.">
        <title>Complete Genome Sequence of Imperialibacter roseus strain P4T.</title>
        <authorList>
            <person name="Tizabi D.R."/>
            <person name="Bachvaroff T."/>
            <person name="Hill R.T."/>
        </authorList>
    </citation>
    <scope>NUCLEOTIDE SEQUENCE [LARGE SCALE GENOMIC DNA]</scope>
    <source>
        <strain evidence="1 2">P4T</strain>
    </source>
</reference>
<dbReference type="Proteomes" id="UP001302349">
    <property type="component" value="Chromosome"/>
</dbReference>
<name>A0ABZ0IS36_9BACT</name>
<evidence type="ECO:0008006" key="3">
    <source>
        <dbReference type="Google" id="ProtNLM"/>
    </source>
</evidence>
<accession>A0ABZ0IS36</accession>
<evidence type="ECO:0000313" key="2">
    <source>
        <dbReference type="Proteomes" id="UP001302349"/>
    </source>
</evidence>
<protein>
    <recommendedName>
        <fullName evidence="3">Lipoprotein</fullName>
    </recommendedName>
</protein>
<keyword evidence="2" id="KW-1185">Reference proteome</keyword>
<gene>
    <name evidence="1" type="ORF">RT717_00965</name>
</gene>
<dbReference type="EMBL" id="CP136051">
    <property type="protein sequence ID" value="WOK07190.1"/>
    <property type="molecule type" value="Genomic_DNA"/>
</dbReference>
<proteinExistence type="predicted"/>
<sequence>MNDIKYHNLTRLAIFSVFVLFFFGCSLEASKEKNTDNREGTVVRQDTSQQTRRDLCEVASFLEMENFSGDFYVYGSNIQFTLGTDSILIPKEIIVLLQGKNIEYVARSRGIIEFGFNPTGNGESGLLLNTEPNNPAIDSGNVRPEFTKLSNETCLGLNWYYQTFR</sequence>
<dbReference type="PROSITE" id="PS51257">
    <property type="entry name" value="PROKAR_LIPOPROTEIN"/>
    <property type="match status" value="1"/>
</dbReference>
<evidence type="ECO:0000313" key="1">
    <source>
        <dbReference type="EMBL" id="WOK07190.1"/>
    </source>
</evidence>